<evidence type="ECO:0000313" key="1">
    <source>
        <dbReference type="EMBL" id="ADZ81427.1"/>
    </source>
</evidence>
<dbReference type="HOGENOM" id="CLU_1427165_0_0_10"/>
<dbReference type="AlphaFoldDB" id="F4C8V8"/>
<gene>
    <name evidence="1" type="ordered locus">Sph21_4920</name>
</gene>
<dbReference type="InterPro" id="IPR010982">
    <property type="entry name" value="Lambda_DNA-bd_dom_sf"/>
</dbReference>
<dbReference type="OrthoDB" id="708502at2"/>
<dbReference type="EMBL" id="CP002584">
    <property type="protein sequence ID" value="ADZ81427.1"/>
    <property type="molecule type" value="Genomic_DNA"/>
</dbReference>
<dbReference type="GO" id="GO:0003677">
    <property type="term" value="F:DNA binding"/>
    <property type="evidence" value="ECO:0007669"/>
    <property type="project" value="InterPro"/>
</dbReference>
<sequence length="191" mass="22119">MKHQNDLELEYNRQIIERFKRIIVLTELEVDGFAEFVNVTYSHIQGIINGSRSLSQVLARKIGKKLEFDGSKIFNLNWQIPISIKNAKALALFKSHNKSNTHYFVNTKTDRSINAFIIERLLPTGYLKGDPKYLKQIRRYCKDEFGRDFTSDELSKGLKYAVKKGLLQTKKNPILLDSGKLGDRMVDVFFN</sequence>
<reference evidence="1" key="1">
    <citation type="submission" date="2011-03" db="EMBL/GenBank/DDBJ databases">
        <title>Complete sequence of Sphingobacterium sp. 21.</title>
        <authorList>
            <consortium name="US DOE Joint Genome Institute"/>
            <person name="Lucas S."/>
            <person name="Copeland A."/>
            <person name="Lapidus A."/>
            <person name="Cheng J.-F."/>
            <person name="Goodwin L."/>
            <person name="Pitluck S."/>
            <person name="Davenport K."/>
            <person name="Detter J.C."/>
            <person name="Han C."/>
            <person name="Tapia R."/>
            <person name="Land M."/>
            <person name="Hauser L."/>
            <person name="Kyrpides N."/>
            <person name="Ivanova N."/>
            <person name="Ovchinnikova G."/>
            <person name="Pagani I."/>
            <person name="Siebers A.K."/>
            <person name="Allgaier M."/>
            <person name="Thelen M.P."/>
            <person name="Hugenholtz P."/>
            <person name="Woyke T."/>
        </authorList>
    </citation>
    <scope>NUCLEOTIDE SEQUENCE</scope>
    <source>
        <strain evidence="1">21</strain>
    </source>
</reference>
<dbReference type="KEGG" id="shg:Sph21_4920"/>
<protein>
    <submittedName>
        <fullName evidence="1">Uncharacterized protein</fullName>
    </submittedName>
</protein>
<organism evidence="1">
    <name type="scientific">Sphingobacterium sp. (strain 21)</name>
    <dbReference type="NCBI Taxonomy" id="743722"/>
    <lineage>
        <taxon>Bacteria</taxon>
        <taxon>Pseudomonadati</taxon>
        <taxon>Bacteroidota</taxon>
        <taxon>Sphingobacteriia</taxon>
        <taxon>Sphingobacteriales</taxon>
        <taxon>Sphingobacteriaceae</taxon>
        <taxon>Sphingobacterium</taxon>
    </lineage>
</organism>
<dbReference type="PATRIC" id="fig|743722.3.peg.5219"/>
<accession>F4C8V8</accession>
<dbReference type="SUPFAM" id="SSF47413">
    <property type="entry name" value="lambda repressor-like DNA-binding domains"/>
    <property type="match status" value="1"/>
</dbReference>
<name>F4C8V8_SPHS2</name>
<proteinExistence type="predicted"/>